<comment type="subcellular location">
    <subcellularLocation>
        <location evidence="1">Membrane</location>
        <topology evidence="1">Multi-pass membrane protein</topology>
    </subcellularLocation>
</comment>
<dbReference type="GO" id="GO:1902600">
    <property type="term" value="P:proton transmembrane transport"/>
    <property type="evidence" value="ECO:0007669"/>
    <property type="project" value="InterPro"/>
</dbReference>
<dbReference type="InterPro" id="IPR006153">
    <property type="entry name" value="Cation/H_exchanger_TM"/>
</dbReference>
<dbReference type="Gene3D" id="1.20.1530.20">
    <property type="match status" value="1"/>
</dbReference>
<dbReference type="AlphaFoldDB" id="A0A8J3Q2C3"/>
<keyword evidence="3 7" id="KW-0812">Transmembrane</keyword>
<name>A0A8J3Q2C3_9ACTN</name>
<evidence type="ECO:0000256" key="4">
    <source>
        <dbReference type="ARBA" id="ARBA00022989"/>
    </source>
</evidence>
<feature type="transmembrane region" description="Helical" evidence="7">
    <location>
        <begin position="407"/>
        <end position="433"/>
    </location>
</feature>
<feature type="transmembrane region" description="Helical" evidence="7">
    <location>
        <begin position="7"/>
        <end position="27"/>
    </location>
</feature>
<protein>
    <recommendedName>
        <fullName evidence="8">Cation/H+ exchanger transmembrane domain-containing protein</fullName>
    </recommendedName>
</protein>
<evidence type="ECO:0000256" key="5">
    <source>
        <dbReference type="ARBA" id="ARBA00023065"/>
    </source>
</evidence>
<keyword evidence="5" id="KW-0406">Ion transport</keyword>
<proteinExistence type="predicted"/>
<dbReference type="EMBL" id="BONY01000001">
    <property type="protein sequence ID" value="GIH02075.1"/>
    <property type="molecule type" value="Genomic_DNA"/>
</dbReference>
<feature type="transmembrane region" description="Helical" evidence="7">
    <location>
        <begin position="177"/>
        <end position="200"/>
    </location>
</feature>
<feature type="domain" description="Cation/H+ exchanger transmembrane" evidence="8">
    <location>
        <begin position="59"/>
        <end position="442"/>
    </location>
</feature>
<dbReference type="Pfam" id="PF00999">
    <property type="entry name" value="Na_H_Exchanger"/>
    <property type="match status" value="1"/>
</dbReference>
<evidence type="ECO:0000313" key="9">
    <source>
        <dbReference type="EMBL" id="GIH02075.1"/>
    </source>
</evidence>
<feature type="transmembrane region" description="Helical" evidence="7">
    <location>
        <begin position="114"/>
        <end position="131"/>
    </location>
</feature>
<dbReference type="InterPro" id="IPR050794">
    <property type="entry name" value="CPA2_transporter"/>
</dbReference>
<evidence type="ECO:0000256" key="7">
    <source>
        <dbReference type="SAM" id="Phobius"/>
    </source>
</evidence>
<evidence type="ECO:0000256" key="1">
    <source>
        <dbReference type="ARBA" id="ARBA00004141"/>
    </source>
</evidence>
<dbReference type="GO" id="GO:0015297">
    <property type="term" value="F:antiporter activity"/>
    <property type="evidence" value="ECO:0007669"/>
    <property type="project" value="InterPro"/>
</dbReference>
<sequence length="465" mass="48392">MRRFLSVYLLTVAVPAGLAIFAVAMLANGSSSGGAENTSGQGGSQLVYRLLIATAIVVALAAAAGALARKLRQPPVIGEMAAGLVLGPSVLGWIAPDEQRWLFPQFIMPHLNTFAQFGVVFFMFLVGAELAPRTLMASGAKAVVIGHASIALPLLAGVGVGWWLYTVFPPATDPGLLPFVLFIGVAFAITAFPVLARILTDLKLLRTPVGTTGIAAAGIGDVTAWCLLAAVVAIVRGTSMISAVIAVLLVLVFGAVMFFAVRPALTWVLHRAETRATPRFPIFAGLITLVLAAALATEQIGVHPILGAFAAGVVMPRGSRLVTELTNKIEGITIWFMLPIFFVVVGLNTKLASLSGGLQWLACGLITAVAIATKFLGTGIAARATGSPLRDSVALGVMMNCRGLTELVVLTVGLQLGVLSPALFAMFVIMALLTTAMTGPLLRSTMPTAPVQSDRKASQHDPALL</sequence>
<evidence type="ECO:0000256" key="6">
    <source>
        <dbReference type="ARBA" id="ARBA00023136"/>
    </source>
</evidence>
<feature type="transmembrane region" description="Helical" evidence="7">
    <location>
        <begin position="241"/>
        <end position="261"/>
    </location>
</feature>
<feature type="transmembrane region" description="Helical" evidence="7">
    <location>
        <begin position="360"/>
        <end position="382"/>
    </location>
</feature>
<dbReference type="InterPro" id="IPR038770">
    <property type="entry name" value="Na+/solute_symporter_sf"/>
</dbReference>
<dbReference type="GO" id="GO:0016020">
    <property type="term" value="C:membrane"/>
    <property type="evidence" value="ECO:0007669"/>
    <property type="project" value="UniProtKB-SubCell"/>
</dbReference>
<gene>
    <name evidence="9" type="ORF">Rhe02_01420</name>
</gene>
<keyword evidence="4 7" id="KW-1133">Transmembrane helix</keyword>
<accession>A0A8J3Q2C3</accession>
<keyword evidence="2" id="KW-0813">Transport</keyword>
<dbReference type="Proteomes" id="UP000612899">
    <property type="component" value="Unassembled WGS sequence"/>
</dbReference>
<dbReference type="RefSeq" id="WP_203906017.1">
    <property type="nucleotide sequence ID" value="NZ_BONY01000001.1"/>
</dbReference>
<feature type="transmembrane region" description="Helical" evidence="7">
    <location>
        <begin position="75"/>
        <end position="94"/>
    </location>
</feature>
<feature type="transmembrane region" description="Helical" evidence="7">
    <location>
        <begin position="331"/>
        <end position="348"/>
    </location>
</feature>
<reference evidence="9" key="1">
    <citation type="submission" date="2021-01" db="EMBL/GenBank/DDBJ databases">
        <title>Whole genome shotgun sequence of Rhizocola hellebori NBRC 109834.</title>
        <authorList>
            <person name="Komaki H."/>
            <person name="Tamura T."/>
        </authorList>
    </citation>
    <scope>NUCLEOTIDE SEQUENCE</scope>
    <source>
        <strain evidence="9">NBRC 109834</strain>
    </source>
</reference>
<feature type="transmembrane region" description="Helical" evidence="7">
    <location>
        <begin position="212"/>
        <end position="235"/>
    </location>
</feature>
<organism evidence="9 10">
    <name type="scientific">Rhizocola hellebori</name>
    <dbReference type="NCBI Taxonomy" id="1392758"/>
    <lineage>
        <taxon>Bacteria</taxon>
        <taxon>Bacillati</taxon>
        <taxon>Actinomycetota</taxon>
        <taxon>Actinomycetes</taxon>
        <taxon>Micromonosporales</taxon>
        <taxon>Micromonosporaceae</taxon>
        <taxon>Rhizocola</taxon>
    </lineage>
</organism>
<comment type="caution">
    <text evidence="9">The sequence shown here is derived from an EMBL/GenBank/DDBJ whole genome shotgun (WGS) entry which is preliminary data.</text>
</comment>
<keyword evidence="6 7" id="KW-0472">Membrane</keyword>
<evidence type="ECO:0000256" key="2">
    <source>
        <dbReference type="ARBA" id="ARBA00022448"/>
    </source>
</evidence>
<evidence type="ECO:0000256" key="3">
    <source>
        <dbReference type="ARBA" id="ARBA00022692"/>
    </source>
</evidence>
<keyword evidence="10" id="KW-1185">Reference proteome</keyword>
<evidence type="ECO:0000259" key="8">
    <source>
        <dbReference type="Pfam" id="PF00999"/>
    </source>
</evidence>
<feature type="transmembrane region" description="Helical" evidence="7">
    <location>
        <begin position="47"/>
        <end position="68"/>
    </location>
</feature>
<feature type="transmembrane region" description="Helical" evidence="7">
    <location>
        <begin position="143"/>
        <end position="165"/>
    </location>
</feature>
<feature type="transmembrane region" description="Helical" evidence="7">
    <location>
        <begin position="282"/>
        <end position="311"/>
    </location>
</feature>
<dbReference type="PANTHER" id="PTHR32468">
    <property type="entry name" value="CATION/H + ANTIPORTER"/>
    <property type="match status" value="1"/>
</dbReference>
<dbReference type="PANTHER" id="PTHR32468:SF0">
    <property type="entry name" value="K(+)_H(+) ANTIPORTER 1"/>
    <property type="match status" value="1"/>
</dbReference>
<evidence type="ECO:0000313" key="10">
    <source>
        <dbReference type="Proteomes" id="UP000612899"/>
    </source>
</evidence>